<protein>
    <submittedName>
        <fullName evidence="2">Uncharacterized protein</fullName>
    </submittedName>
</protein>
<reference evidence="2 3" key="1">
    <citation type="journal article" date="2019" name="Int. J. Syst. Evol. Microbiol.">
        <title>The Global Catalogue of Microorganisms (GCM) 10K type strain sequencing project: providing services to taxonomists for standard genome sequencing and annotation.</title>
        <authorList>
            <consortium name="The Broad Institute Genomics Platform"/>
            <consortium name="The Broad Institute Genome Sequencing Center for Infectious Disease"/>
            <person name="Wu L."/>
            <person name="Ma J."/>
        </authorList>
    </citation>
    <scope>NUCLEOTIDE SEQUENCE [LARGE SCALE GENOMIC DNA]</scope>
    <source>
        <strain evidence="2 3">CGMCC 1.12859</strain>
    </source>
</reference>
<sequence>MTDDRLRTASEELRQASAATEDAEVQRRLYDQSDRIASLAAADEAPDGDTLMQHLHALGDLREATGGDVSERVDAALEAVRAVRDDGEN</sequence>
<accession>A0ABD6BUL2</accession>
<comment type="caution">
    <text evidence="2">The sequence shown here is derived from an EMBL/GenBank/DDBJ whole genome shotgun (WGS) entry which is preliminary data.</text>
</comment>
<name>A0ABD6BUL2_9EURY</name>
<dbReference type="EMBL" id="JBHUCZ010000011">
    <property type="protein sequence ID" value="MFD1568370.1"/>
    <property type="molecule type" value="Genomic_DNA"/>
</dbReference>
<dbReference type="InterPro" id="IPR055975">
    <property type="entry name" value="DUF7553"/>
</dbReference>
<dbReference type="RefSeq" id="WP_267647300.1">
    <property type="nucleotide sequence ID" value="NZ_JANHGR010000002.1"/>
</dbReference>
<proteinExistence type="predicted"/>
<evidence type="ECO:0000256" key="1">
    <source>
        <dbReference type="SAM" id="MobiDB-lite"/>
    </source>
</evidence>
<feature type="region of interest" description="Disordered" evidence="1">
    <location>
        <begin position="1"/>
        <end position="26"/>
    </location>
</feature>
<feature type="compositionally biased region" description="Basic and acidic residues" evidence="1">
    <location>
        <begin position="1"/>
        <end position="14"/>
    </location>
</feature>
<dbReference type="Proteomes" id="UP001597139">
    <property type="component" value="Unassembled WGS sequence"/>
</dbReference>
<evidence type="ECO:0000313" key="3">
    <source>
        <dbReference type="Proteomes" id="UP001597139"/>
    </source>
</evidence>
<keyword evidence="3" id="KW-1185">Reference proteome</keyword>
<evidence type="ECO:0000313" key="2">
    <source>
        <dbReference type="EMBL" id="MFD1568370.1"/>
    </source>
</evidence>
<dbReference type="AlphaFoldDB" id="A0ABD6BUL2"/>
<gene>
    <name evidence="2" type="ORF">ACFSAU_12805</name>
</gene>
<organism evidence="2 3">
    <name type="scientific">Halolamina litorea</name>
    <dbReference type="NCBI Taxonomy" id="1515593"/>
    <lineage>
        <taxon>Archaea</taxon>
        <taxon>Methanobacteriati</taxon>
        <taxon>Methanobacteriota</taxon>
        <taxon>Stenosarchaea group</taxon>
        <taxon>Halobacteria</taxon>
        <taxon>Halobacteriales</taxon>
        <taxon>Haloferacaceae</taxon>
    </lineage>
</organism>
<dbReference type="Pfam" id="PF24430">
    <property type="entry name" value="DUF7553"/>
    <property type="match status" value="1"/>
</dbReference>